<proteinExistence type="predicted"/>
<dbReference type="PANTHER" id="PTHR47635:SF2">
    <property type="entry name" value="LAMG-LIKE JELLYROLL FOLD DOMAIN-CONTAINING PROTEIN"/>
    <property type="match status" value="1"/>
</dbReference>
<name>A0ABM0MEN7_SACKO</name>
<keyword evidence="1" id="KW-1185">Reference proteome</keyword>
<evidence type="ECO:0000313" key="2">
    <source>
        <dbReference type="RefSeq" id="XP_006818478.1"/>
    </source>
</evidence>
<organism evidence="1 2">
    <name type="scientific">Saccoglossus kowalevskii</name>
    <name type="common">Acorn worm</name>
    <dbReference type="NCBI Taxonomy" id="10224"/>
    <lineage>
        <taxon>Eukaryota</taxon>
        <taxon>Metazoa</taxon>
        <taxon>Hemichordata</taxon>
        <taxon>Enteropneusta</taxon>
        <taxon>Harrimaniidae</taxon>
        <taxon>Saccoglossus</taxon>
    </lineage>
</organism>
<dbReference type="RefSeq" id="XP_006818478.1">
    <property type="nucleotide sequence ID" value="XM_006818415.1"/>
</dbReference>
<sequence length="450" mass="48574">FHRLSNASTTMKKVQTLIMVVAMSCLHMSLKAEARNYGHKRSYSTVTPMTYVHIGCFRDTSDRAIETLEGTDSRLDGSYTSRADAIRKCAQVASDRGFNMFAVQNGGWCASSATAASTFSKYGMSGACNSDGEGGPWANDVYVLDKDIGYERVGCFGDTSIRAIPTLEGSDPRLDDSYTSRVDAIEKCAEVAKDLGYKMFGVQNGGWCASSDTAHITYNKYGSSSACRSDGEGGPWANEVYVLRDKDTSYPVPGEYVHVGCYKDTSDRAIPTLEGTDARLDGSYISREHSIHKCAQVSRDRGFKIFAVQNGGWCASGGSALYTFNKYGASTGCAADGEGGPWANDVYILKDKEYARLGCFRDTCDRAIPTLENTDNRLDGAYESRADAIDKCAEVSDDNGFNIFGVQNGGWCASSATALTTYNKYGTSDACGADGEGGPWANDVYILLDN</sequence>
<feature type="non-terminal residue" evidence="2">
    <location>
        <position position="1"/>
    </location>
</feature>
<evidence type="ECO:0000313" key="1">
    <source>
        <dbReference type="Proteomes" id="UP000694865"/>
    </source>
</evidence>
<accession>A0ABM0MEN7</accession>
<dbReference type="GeneID" id="100367221"/>
<gene>
    <name evidence="2" type="primary">LOC100367221</name>
</gene>
<dbReference type="PANTHER" id="PTHR47635">
    <property type="entry name" value="CUB DOMAIN-CONTAINING PROTEIN"/>
    <property type="match status" value="1"/>
</dbReference>
<reference evidence="2" key="1">
    <citation type="submission" date="2025-08" db="UniProtKB">
        <authorList>
            <consortium name="RefSeq"/>
        </authorList>
    </citation>
    <scope>IDENTIFICATION</scope>
    <source>
        <tissue evidence="2">Testes</tissue>
    </source>
</reference>
<dbReference type="Proteomes" id="UP000694865">
    <property type="component" value="Unplaced"/>
</dbReference>
<protein>
    <submittedName>
        <fullName evidence="2">Uncharacterized protein LOC100367221</fullName>
    </submittedName>
</protein>